<reference evidence="16 17" key="1">
    <citation type="journal article" date="2021" name="Cell">
        <title>Tracing the genetic footprints of vertebrate landing in non-teleost ray-finned fishes.</title>
        <authorList>
            <person name="Bi X."/>
            <person name="Wang K."/>
            <person name="Yang L."/>
            <person name="Pan H."/>
            <person name="Jiang H."/>
            <person name="Wei Q."/>
            <person name="Fang M."/>
            <person name="Yu H."/>
            <person name="Zhu C."/>
            <person name="Cai Y."/>
            <person name="He Y."/>
            <person name="Gan X."/>
            <person name="Zeng H."/>
            <person name="Yu D."/>
            <person name="Zhu Y."/>
            <person name="Jiang H."/>
            <person name="Qiu Q."/>
            <person name="Yang H."/>
            <person name="Zhang Y.E."/>
            <person name="Wang W."/>
            <person name="Zhu M."/>
            <person name="He S."/>
            <person name="Zhang G."/>
        </authorList>
    </citation>
    <scope>NUCLEOTIDE SEQUENCE [LARGE SCALE GENOMIC DNA]</scope>
    <source>
        <strain evidence="16">Bchr_013</strain>
    </source>
</reference>
<evidence type="ECO:0000256" key="6">
    <source>
        <dbReference type="ARBA" id="ARBA00022737"/>
    </source>
</evidence>
<dbReference type="EMBL" id="JAATIS010004524">
    <property type="protein sequence ID" value="KAG2461357.1"/>
    <property type="molecule type" value="Genomic_DNA"/>
</dbReference>
<feature type="region of interest" description="Disordered" evidence="12">
    <location>
        <begin position="2406"/>
        <end position="2428"/>
    </location>
</feature>
<name>A0A8X7X7F4_POLSE</name>
<feature type="transmembrane region" description="Helical" evidence="13">
    <location>
        <begin position="3041"/>
        <end position="3061"/>
    </location>
</feature>
<feature type="domain" description="C2" evidence="14">
    <location>
        <begin position="2703"/>
        <end position="2873"/>
    </location>
</feature>
<evidence type="ECO:0000256" key="3">
    <source>
        <dbReference type="ARBA" id="ARBA00022553"/>
    </source>
</evidence>
<feature type="compositionally biased region" description="Acidic residues" evidence="12">
    <location>
        <begin position="2410"/>
        <end position="2421"/>
    </location>
</feature>
<dbReference type="InterPro" id="IPR034591">
    <property type="entry name" value="RBM12_RRM1"/>
</dbReference>
<proteinExistence type="inferred from homology"/>
<evidence type="ECO:0000256" key="13">
    <source>
        <dbReference type="SAM" id="Phobius"/>
    </source>
</evidence>
<feature type="region of interest" description="Disordered" evidence="12">
    <location>
        <begin position="1723"/>
        <end position="1755"/>
    </location>
</feature>
<dbReference type="InterPro" id="IPR037721">
    <property type="entry name" value="Ferlin"/>
</dbReference>
<dbReference type="InterPro" id="IPR000008">
    <property type="entry name" value="C2_dom"/>
</dbReference>
<feature type="region of interest" description="Disordered" evidence="12">
    <location>
        <begin position="85"/>
        <end position="130"/>
    </location>
</feature>
<dbReference type="InterPro" id="IPR037720">
    <property type="entry name" value="C2B_Ferlin"/>
</dbReference>
<feature type="domain" description="RRM" evidence="15">
    <location>
        <begin position="306"/>
        <end position="381"/>
    </location>
</feature>
<dbReference type="CDD" id="cd04018">
    <property type="entry name" value="C2C_Ferlin"/>
    <property type="match status" value="1"/>
</dbReference>
<accession>A0A8X7X7F4</accession>
<dbReference type="InterPro" id="IPR035979">
    <property type="entry name" value="RBD_domain_sf"/>
</dbReference>
<dbReference type="SMART" id="SM01202">
    <property type="entry name" value="FerI"/>
    <property type="match status" value="1"/>
</dbReference>
<dbReference type="SMART" id="SM00360">
    <property type="entry name" value="RRM"/>
    <property type="match status" value="3"/>
</dbReference>
<dbReference type="CDD" id="cd12512">
    <property type="entry name" value="RRM3_RBM12"/>
    <property type="match status" value="1"/>
</dbReference>
<dbReference type="SMART" id="SM01201">
    <property type="entry name" value="FerB"/>
    <property type="match status" value="1"/>
</dbReference>
<feature type="compositionally biased region" description="Gly residues" evidence="12">
    <location>
        <begin position="740"/>
        <end position="749"/>
    </location>
</feature>
<keyword evidence="10 13" id="KW-0472">Membrane</keyword>
<dbReference type="InterPro" id="IPR037722">
    <property type="entry name" value="C2C_Ferlin"/>
</dbReference>
<feature type="compositionally biased region" description="Polar residues" evidence="12">
    <location>
        <begin position="758"/>
        <end position="778"/>
    </location>
</feature>
<dbReference type="InterPro" id="IPR035892">
    <property type="entry name" value="C2_domain_sf"/>
</dbReference>
<dbReference type="InterPro" id="IPR034855">
    <property type="entry name" value="RBM12_RRM3"/>
</dbReference>
<dbReference type="PANTHER" id="PTHR12546">
    <property type="entry name" value="FER-1-LIKE"/>
    <property type="match status" value="1"/>
</dbReference>
<dbReference type="Pfam" id="PF07002">
    <property type="entry name" value="Copine"/>
    <property type="match status" value="1"/>
</dbReference>
<evidence type="ECO:0000313" key="16">
    <source>
        <dbReference type="EMBL" id="KAG2461357.1"/>
    </source>
</evidence>
<sequence length="3072" mass="344011">MAVVIRLQGLPIVAGTMDIRHFFSGLTIPDGGVHIVGGEHGEAFIVFATDEDARLGMMRTGGAIKGSKVSLLLSSKTEMQNMIEQSRRRFETGNLDAPSANSGRQATPLSTGSGVRSSLSTTVQSFSSPTTSIVTTASSAHESMSNSKSQPSFSAASIGSMPNFSNNFNSPARTLGSTVTSALPPLNSVPPMPPLPTIPSLPPIPSIPPMPVPPPVTALPPVPPVAPIPPGPPVPPITHMPPLSGLPPFNPGVPPPVGPVPTGLNTSAPPVPITNPSHMFLGPLNPVVSINPQSHVKPPLCSSDELFVSLQGIPFSFTEIDVRDFFHGLQVENVRLLRDHLGRNIGRALIKFFSPQDAYEAMKRHTGTIGQRFVEVSPASERQWIASSTGVVLSPSQGLPKQQISGQLESDHMPRMRSRSDSPPCQDRARSRSPHQQDFCVYLKGLPYEAENKQVFEFFKKLDIVEDSIYIAYGPNGRATGEGFVEFRNEADYKTALSRHMHYMGNRFIQVHPISKKAMYEKIDSIRKRMQSTQPGDQLPETGLEKSLVKICAHISNIPYNIDKNEVHQFLEGIQFLEESLKVLIDSNGRGLGQAVVQFRSEEDALKAERLHRKKLNGRDAFVHLVTYSQMKEIEKNPPPQAKRGQQLQAYASSYTYAASAADEFSYLRANSGTMNNGPQFSTPFSASGNGFGAPPPPLPPLGPGLAEGQLGVPPPPVGSSHLAAGAGHKSPVFRSATGNNGGPSGYSGGSEIMRVSSFENGPRKNNATTSRSSSQAHLVSSQMATECVTKVELSISCQNLIDKDVGSKSDPLCVLLQNMGGDKWVELDRTEKIKNCQDPEFSKKLHIDYYFEKVQNLKFGIYDIDNKSVDLSDDDYLGGFECTLGQVVSSRKLIRPLELKKGKPAGKGMITDVFGKSDPFLEFFKQGQDGKLQLAYRTEVSCYDKDEDTSSDLIGEFTCTTTQLLDVMNRAVGIDFTGSNGDPRSPDSLHYMSPNGLNQYLSAIWSVGQVIQDYDTDKLFPAFGFGAQVPPKFQVSHEFALNFNPNNPYCQGIQGVVEAYRMALPQVKLYGPTNFSPIINHVGRFASSAAQQGNASQYFVLLIITDGEITDLDQTRQSIVNCSRLPMSIIIVGVGQADFKAMEFLDGDNGVLKSLTGEAAARDIVQTSMLESSAQLLQITLQFRWPHYGKQIREEMLTIMVYNTSKVFSNRLLGKLVISLQHLVSAGRLVLKEPLVDKNYSLTDIVIEVDICYHPIEGPAGTWQQDDFLDSTEDEGDGFGFRNAGYLDPQSSQLMRPERLDKEAKKLGRSLVKGGGDDDEDEDDDDFNFSEAEFTNVTFTPIKRNELAASPKAKIFQVNITIVEAQKLVGVNIDPVVRVKIGDEKKHTAKQKSTNCPFYNENFMFEFYEAQETMFDRVIEISVIHKKFLPFLWTLIGMFKVDISTVYNQPEHRFYQKWAPITDPKDTRSGIKGYVKCTVSIVARGDPIGIASLPMVGSQNDDIENAIIDYSPLVLFLLSPFLSRNLMLPKRIPAERPWAKFCIRIYRGEGLPSMNSGIAGSFSKMMGEKKVFIDPYVKVTFAGQQGETSVESDTNAPEWNEQISFIEQFPPLARRIKVQILDDANFGDIALATHYLDLQQISDPTRNGFHPTFGPAWVNLYGSPNNSTLRDVHRDLNEGLGDGIFFRGRILLSLTVELYHSPTVVDTKGGPSVKGAISKLKIRRKSKKSGKGQEKEVPSGKSSGADESPGNAEVPGSVTVEVEEIHPLPENFLGEKEEFLLFGSLFEATMIDNSIGSKPVTFEVSIGNYGKAADVVVRSKKNVANDEEKQALLENSEDELESEDRLLTSTDKSVTPGKRPQYTEYDRSFSCVPMLQEKPCVFVWNYWEDHTWRLHNINWIVKMADRLENGIEDVEKILRRPKSKAIVSRIKEVLAEFMASCKQYITAAEKKTMTKPNALDKSRMTWLKKNIPQSTLPDVFIWMLSNNKRVAYARIPSYNVVFSMVEEEKGKDCGHIQTIYMRTPGAGLGEIFAKLEVYLWLGSTKYVKNNISSLPEDFKAIYDVPPPIPPNMPPVKLLCEDSRYFQLRAHVYQARGILAADDNGLSDPFAKAVFSTQCQTTRGSPDFIGRAFAAPEIKIIGEPYKKPALQFFDITKGKIEAGELLGAFELIELDYSGYGEPTVPQDVVPIEPEYISAENYYIIPDTVRPVLRQFRIEVLFWGLRDLKRVNLFEVEKPLVKIECAGKRIESEEITDYKSNPNFEELVKYLDVELPELVYLHPPLTIFVLERRSFGRLVLVGTHVARNLMKFAPKDLEEFNDDDEPEPEASVPLKEEKPLQIIGSMGLGSLPVTDSKIPIKPMALITSPLKKATELLSKEEEFEEEEPEKEELDWWSRYYASLSEMAGQPVEEDEENEEDGETPTGPDMVEEEIIVPPTEPPKPKRKMVATLTLYKSELENDFEDFMDWLYTFILYKGRANCDDDDDDEDDRTMGKYKGSFLVYPKEEEEPESRIIQGVPKNIAVKVLIRVYVVKATDLAPTDPNGKADPYIVVKVGPQQMDTKDRYIPKQLNPVFGEVFEMTISFPLETEMILKVYDHDLVGSDDMIGETKIDLENRFYSKHRALCGLSSHYDTDGYNKWRDARKPTAILAALCRKNNIPPPEYRESEVKIVNKIFKIPVEAFPEELHKKNNKNEQEMDEMEEHKALHVLLNWDQMPEYGCRLVPEHVEVRSLMNPDKPNMPQGYVHMWVDIFPVDVPAPPPVNIKPRLPVRWVKGLDGEKQETDVHFNSLTGEGNFNWRFVFRFDYLPTEKEIIYKKKESIFSIDETEFRQPSVLILQIWDYDRIGSNDFIGSIELKLNDMVRAAKSAGQCNVKMAKDKAGPRFSIFRSKRMKGWWPVIKLKTKEEIEKERQEAEEAMNKKKKKKKKDDKKNKSRRKNLKPEDVQFMDSSGNTFVMTGKIEAEFQLVTLEEAEKNPVGKARKEPEPLDKPDVKSAGRLMGISFTSFLLFPSSRPKTSFNWFVNPLKTFVFLIWKKYKKYIIALIIIAILGLFLALIVYTLPQQISQKIVQG</sequence>
<dbReference type="PROSITE" id="PS50102">
    <property type="entry name" value="RRM"/>
    <property type="match status" value="3"/>
</dbReference>
<feature type="region of interest" description="Disordered" evidence="12">
    <location>
        <begin position="1827"/>
        <end position="1860"/>
    </location>
</feature>
<keyword evidence="17" id="KW-1185">Reference proteome</keyword>
<dbReference type="CDD" id="cd12745">
    <property type="entry name" value="RRM1_RBM12"/>
    <property type="match status" value="1"/>
</dbReference>
<dbReference type="Pfam" id="PF22901">
    <property type="entry name" value="dsrm_Ferlin"/>
    <property type="match status" value="1"/>
</dbReference>
<dbReference type="Pfam" id="PF08150">
    <property type="entry name" value="FerB"/>
    <property type="match status" value="1"/>
</dbReference>
<dbReference type="CDD" id="cd04048">
    <property type="entry name" value="C2A_Copine"/>
    <property type="match status" value="1"/>
</dbReference>
<dbReference type="FunFam" id="2.60.40.150:FF:000034">
    <property type="entry name" value="otoferlin isoform X2"/>
    <property type="match status" value="1"/>
</dbReference>
<feature type="domain" description="C2" evidence="14">
    <location>
        <begin position="771"/>
        <end position="898"/>
    </location>
</feature>
<dbReference type="InterPro" id="IPR012968">
    <property type="entry name" value="FerIin_dom"/>
</dbReference>
<evidence type="ECO:0000256" key="4">
    <source>
        <dbReference type="ARBA" id="ARBA00022692"/>
    </source>
</evidence>
<evidence type="ECO:0000313" key="17">
    <source>
        <dbReference type="Proteomes" id="UP000886611"/>
    </source>
</evidence>
<feature type="compositionally biased region" description="Polar residues" evidence="12">
    <location>
        <begin position="99"/>
        <end position="116"/>
    </location>
</feature>
<gene>
    <name evidence="16" type="primary">Fer1l4</name>
    <name evidence="16" type="ORF">GTO96_0008197</name>
</gene>
<dbReference type="SUPFAM" id="SSF53300">
    <property type="entry name" value="vWA-like"/>
    <property type="match status" value="1"/>
</dbReference>
<comment type="caution">
    <text evidence="16">The sequence shown here is derived from an EMBL/GenBank/DDBJ whole genome shotgun (WGS) entry which is preliminary data.</text>
</comment>
<dbReference type="InterPro" id="IPR037724">
    <property type="entry name" value="C2E_Ferlin"/>
</dbReference>
<comment type="subcellular location">
    <subcellularLocation>
        <location evidence="1">Membrane</location>
        <topology evidence="1">Single-pass membrane protein</topology>
    </subcellularLocation>
</comment>
<dbReference type="PROSITE" id="PS50004">
    <property type="entry name" value="C2"/>
    <property type="match status" value="6"/>
</dbReference>
<feature type="domain" description="RRM" evidence="15">
    <location>
        <begin position="439"/>
        <end position="516"/>
    </location>
</feature>
<dbReference type="Pfam" id="PF08151">
    <property type="entry name" value="FerI"/>
    <property type="match status" value="1"/>
</dbReference>
<dbReference type="SMART" id="SM00239">
    <property type="entry name" value="C2"/>
    <property type="match status" value="5"/>
</dbReference>
<keyword evidence="8 11" id="KW-0694">RNA-binding</keyword>
<keyword evidence="7" id="KW-0106">Calcium</keyword>
<dbReference type="SUPFAM" id="SSF54928">
    <property type="entry name" value="RNA-binding domain, RBD"/>
    <property type="match status" value="4"/>
</dbReference>
<feature type="compositionally biased region" description="Polar residues" evidence="12">
    <location>
        <begin position="679"/>
        <end position="688"/>
    </location>
</feature>
<feature type="non-terminal residue" evidence="16">
    <location>
        <position position="3072"/>
    </location>
</feature>
<dbReference type="SUPFAM" id="SSF49562">
    <property type="entry name" value="C2 domain (Calcium/lipid-binding domain, CaLB)"/>
    <property type="match status" value="7"/>
</dbReference>
<dbReference type="Pfam" id="PF16165">
    <property type="entry name" value="Ferlin_C"/>
    <property type="match status" value="2"/>
</dbReference>
<dbReference type="GO" id="GO:0007009">
    <property type="term" value="P:plasma membrane organization"/>
    <property type="evidence" value="ECO:0007669"/>
    <property type="project" value="TreeGrafter"/>
</dbReference>
<evidence type="ECO:0000256" key="9">
    <source>
        <dbReference type="ARBA" id="ARBA00022989"/>
    </source>
</evidence>
<dbReference type="CDD" id="cd04011">
    <property type="entry name" value="C2B_Ferlin"/>
    <property type="match status" value="1"/>
</dbReference>
<evidence type="ECO:0000256" key="2">
    <source>
        <dbReference type="ARBA" id="ARBA00009048"/>
    </source>
</evidence>
<dbReference type="Proteomes" id="UP000886611">
    <property type="component" value="Unassembled WGS sequence"/>
</dbReference>
<dbReference type="FunFam" id="3.30.70.330:FF:000193">
    <property type="entry name" value="RNA-binding motif protein 12"/>
    <property type="match status" value="1"/>
</dbReference>
<dbReference type="FunFam" id="2.60.40.150:FF:000099">
    <property type="entry name" value="Copine 3"/>
    <property type="match status" value="1"/>
</dbReference>
<feature type="compositionally biased region" description="Basic and acidic residues" evidence="12">
    <location>
        <begin position="409"/>
        <end position="420"/>
    </location>
</feature>
<feature type="domain" description="C2" evidence="14">
    <location>
        <begin position="1523"/>
        <end position="1654"/>
    </location>
</feature>
<dbReference type="SMART" id="SM00327">
    <property type="entry name" value="VWA"/>
    <property type="match status" value="1"/>
</dbReference>
<dbReference type="PANTHER" id="PTHR12546:SF36">
    <property type="entry name" value="FER-1-LIKE PROTEIN 4"/>
    <property type="match status" value="1"/>
</dbReference>
<dbReference type="GO" id="GO:0046872">
    <property type="term" value="F:metal ion binding"/>
    <property type="evidence" value="ECO:0007669"/>
    <property type="project" value="UniProtKB-KW"/>
</dbReference>
<feature type="domain" description="C2" evidence="14">
    <location>
        <begin position="2197"/>
        <end position="2321"/>
    </location>
</feature>
<dbReference type="CDD" id="cd08374">
    <property type="entry name" value="C2F_Ferlin"/>
    <property type="match status" value="1"/>
</dbReference>
<evidence type="ECO:0000256" key="7">
    <source>
        <dbReference type="ARBA" id="ARBA00022837"/>
    </source>
</evidence>
<dbReference type="InterPro" id="IPR012677">
    <property type="entry name" value="Nucleotide-bd_a/b_plait_sf"/>
</dbReference>
<dbReference type="InterPro" id="IPR002035">
    <property type="entry name" value="VWF_A"/>
</dbReference>
<feature type="region of interest" description="Disordered" evidence="12">
    <location>
        <begin position="407"/>
        <end position="433"/>
    </location>
</feature>
<feature type="non-terminal residue" evidence="16">
    <location>
        <position position="1"/>
    </location>
</feature>
<dbReference type="GO" id="GO:0016020">
    <property type="term" value="C:membrane"/>
    <property type="evidence" value="ECO:0007669"/>
    <property type="project" value="UniProtKB-SubCell"/>
</dbReference>
<dbReference type="InterPro" id="IPR000504">
    <property type="entry name" value="RRM_dom"/>
</dbReference>
<feature type="domain" description="C2" evidence="14">
    <location>
        <begin position="2508"/>
        <end position="2627"/>
    </location>
</feature>
<evidence type="ECO:0000256" key="11">
    <source>
        <dbReference type="PROSITE-ProRule" id="PRU00176"/>
    </source>
</evidence>
<dbReference type="Gene3D" id="2.60.40.150">
    <property type="entry name" value="C2 domain"/>
    <property type="match status" value="6"/>
</dbReference>
<evidence type="ECO:0000256" key="12">
    <source>
        <dbReference type="SAM" id="MobiDB-lite"/>
    </source>
</evidence>
<feature type="compositionally biased region" description="Pro residues" evidence="12">
    <location>
        <begin position="694"/>
        <end position="703"/>
    </location>
</feature>
<dbReference type="CDD" id="cd04037">
    <property type="entry name" value="C2E_Ferlin"/>
    <property type="match status" value="1"/>
</dbReference>
<evidence type="ECO:0000259" key="15">
    <source>
        <dbReference type="PROSITE" id="PS50102"/>
    </source>
</evidence>
<dbReference type="Gene3D" id="3.30.70.330">
    <property type="match status" value="4"/>
</dbReference>
<organism evidence="16 17">
    <name type="scientific">Polypterus senegalus</name>
    <name type="common">Senegal bichir</name>
    <dbReference type="NCBI Taxonomy" id="55291"/>
    <lineage>
        <taxon>Eukaryota</taxon>
        <taxon>Metazoa</taxon>
        <taxon>Chordata</taxon>
        <taxon>Craniata</taxon>
        <taxon>Vertebrata</taxon>
        <taxon>Euteleostomi</taxon>
        <taxon>Actinopterygii</taxon>
        <taxon>Polypteriformes</taxon>
        <taxon>Polypteridae</taxon>
        <taxon>Polypterus</taxon>
    </lineage>
</organism>
<keyword evidence="4 13" id="KW-0812">Transmembrane</keyword>
<dbReference type="InterPro" id="IPR037725">
    <property type="entry name" value="C2F_Ferlin"/>
</dbReference>
<dbReference type="InterPro" id="IPR010734">
    <property type="entry name" value="Copine_C"/>
</dbReference>
<evidence type="ECO:0000256" key="1">
    <source>
        <dbReference type="ARBA" id="ARBA00004167"/>
    </source>
</evidence>
<dbReference type="InterPro" id="IPR012561">
    <property type="entry name" value="Ferlin_B-domain"/>
</dbReference>
<feature type="domain" description="C2" evidence="14">
    <location>
        <begin position="1344"/>
        <end position="1460"/>
    </location>
</feature>
<evidence type="ECO:0000256" key="8">
    <source>
        <dbReference type="ARBA" id="ARBA00022884"/>
    </source>
</evidence>
<evidence type="ECO:0000259" key="14">
    <source>
        <dbReference type="PROSITE" id="PS50004"/>
    </source>
</evidence>
<feature type="domain" description="RRM" evidence="15">
    <location>
        <begin position="551"/>
        <end position="628"/>
    </location>
</feature>
<dbReference type="InterPro" id="IPR036465">
    <property type="entry name" value="vWFA_dom_sf"/>
</dbReference>
<evidence type="ECO:0000256" key="10">
    <source>
        <dbReference type="ARBA" id="ARBA00023136"/>
    </source>
</evidence>
<dbReference type="InterPro" id="IPR032362">
    <property type="entry name" value="Ferlin_C"/>
</dbReference>
<keyword evidence="6" id="KW-0677">Repeat</keyword>
<feature type="region of interest" description="Disordered" evidence="12">
    <location>
        <begin position="2913"/>
        <end position="2943"/>
    </location>
</feature>
<evidence type="ECO:0000256" key="5">
    <source>
        <dbReference type="ARBA" id="ARBA00022723"/>
    </source>
</evidence>
<comment type="similarity">
    <text evidence="2">Belongs to the copine family.</text>
</comment>
<dbReference type="Pfam" id="PF00168">
    <property type="entry name" value="C2"/>
    <property type="match status" value="6"/>
</dbReference>
<dbReference type="InterPro" id="IPR055072">
    <property type="entry name" value="Ferlin_DSRM"/>
</dbReference>
<dbReference type="Pfam" id="PF00076">
    <property type="entry name" value="RRM_1"/>
    <property type="match status" value="2"/>
</dbReference>
<keyword evidence="3" id="KW-0597">Phosphoprotein</keyword>
<feature type="compositionally biased region" description="Low complexity" evidence="12">
    <location>
        <begin position="117"/>
        <end position="128"/>
    </location>
</feature>
<feature type="compositionally biased region" description="Basic residues" evidence="12">
    <location>
        <begin position="2921"/>
        <end position="2939"/>
    </location>
</feature>
<protein>
    <submittedName>
        <fullName evidence="16">FR1L4 protein</fullName>
    </submittedName>
</protein>
<keyword evidence="9 13" id="KW-1133">Transmembrane helix</keyword>
<dbReference type="GO" id="GO:0003723">
    <property type="term" value="F:RNA binding"/>
    <property type="evidence" value="ECO:0007669"/>
    <property type="project" value="UniProtKB-UniRule"/>
</dbReference>
<keyword evidence="5" id="KW-0479">Metal-binding</keyword>
<feature type="region of interest" description="Disordered" evidence="12">
    <location>
        <begin position="679"/>
        <end position="778"/>
    </location>
</feature>